<keyword evidence="6" id="KW-1015">Disulfide bond</keyword>
<evidence type="ECO:0000259" key="8">
    <source>
        <dbReference type="Pfam" id="PF07992"/>
    </source>
</evidence>
<organism evidence="9 10">
    <name type="scientific">Vitis vinifera</name>
    <name type="common">Grape</name>
    <dbReference type="NCBI Taxonomy" id="29760"/>
    <lineage>
        <taxon>Eukaryota</taxon>
        <taxon>Viridiplantae</taxon>
        <taxon>Streptophyta</taxon>
        <taxon>Embryophyta</taxon>
        <taxon>Tracheophyta</taxon>
        <taxon>Spermatophyta</taxon>
        <taxon>Magnoliopsida</taxon>
        <taxon>eudicotyledons</taxon>
        <taxon>Gunneridae</taxon>
        <taxon>Pentapetalae</taxon>
        <taxon>rosids</taxon>
        <taxon>Vitales</taxon>
        <taxon>Vitaceae</taxon>
        <taxon>Viteae</taxon>
        <taxon>Vitis</taxon>
    </lineage>
</organism>
<dbReference type="Pfam" id="PF07992">
    <property type="entry name" value="Pyr_redox_2"/>
    <property type="match status" value="1"/>
</dbReference>
<feature type="domain" description="FAD/NAD(P)-binding" evidence="8">
    <location>
        <begin position="19"/>
        <end position="315"/>
    </location>
</feature>
<dbReference type="InterPro" id="IPR036188">
    <property type="entry name" value="FAD/NAD-bd_sf"/>
</dbReference>
<evidence type="ECO:0000256" key="6">
    <source>
        <dbReference type="ARBA" id="ARBA00023157"/>
    </source>
</evidence>
<comment type="cofactor">
    <cofactor evidence="1">
        <name>FAD</name>
        <dbReference type="ChEBI" id="CHEBI:57692"/>
    </cofactor>
</comment>
<accession>A0A438CFJ7</accession>
<dbReference type="InterPro" id="IPR023753">
    <property type="entry name" value="FAD/NAD-binding_dom"/>
</dbReference>
<dbReference type="SUPFAM" id="SSF51905">
    <property type="entry name" value="FAD/NAD(P)-binding domain"/>
    <property type="match status" value="1"/>
</dbReference>
<dbReference type="PANTHER" id="PTHR42737">
    <property type="entry name" value="GLUTATHIONE REDUCTASE"/>
    <property type="match status" value="1"/>
</dbReference>
<dbReference type="InterPro" id="IPR046952">
    <property type="entry name" value="GSHR/TRXR-like"/>
</dbReference>
<dbReference type="EMBL" id="QGNW01002258">
    <property type="protein sequence ID" value="RVW21959.1"/>
    <property type="molecule type" value="Genomic_DNA"/>
</dbReference>
<dbReference type="PRINTS" id="PR00368">
    <property type="entry name" value="FADPNR"/>
</dbReference>
<evidence type="ECO:0000256" key="1">
    <source>
        <dbReference type="ARBA" id="ARBA00001974"/>
    </source>
</evidence>
<keyword evidence="5" id="KW-0560">Oxidoreductase</keyword>
<dbReference type="PANTHER" id="PTHR42737:SF2">
    <property type="entry name" value="GLUTATHIONE REDUCTASE"/>
    <property type="match status" value="1"/>
</dbReference>
<comment type="similarity">
    <text evidence="2">Belongs to the class-I pyridine nucleotide-disulfide oxidoreductase family.</text>
</comment>
<dbReference type="GO" id="GO:0045454">
    <property type="term" value="P:cell redox homeostasis"/>
    <property type="evidence" value="ECO:0007669"/>
    <property type="project" value="InterPro"/>
</dbReference>
<keyword evidence="3" id="KW-0285">Flavoprotein</keyword>
<keyword evidence="7" id="KW-0676">Redox-active center</keyword>
<name>A0A438CFJ7_VITVI</name>
<keyword evidence="4" id="KW-0274">FAD</keyword>
<proteinExistence type="inferred from homology"/>
<sequence>MLIDGELSKPNEEETHYDFDLFVIGAGSGGVRAARFSANFGAKVAICELPFHPVSSEVIGGVGGTCVIRGCVPKKILVYGASFRGEIEDAKNYGWELNDKVDFNWKKLLHKKTEEIVRLNGIYKRLLTNAGVKLYEGEGKIVGPNEVEVTQLDGTKLCYSAKHILIATGSRAQRPTIPGQELSITSDEALSLDELPKRAVILGGGYIAVEFASIWNGMGVAVDLFFRKELPLRHVRLLRIRAYLMFSLQISRMGGGGGFDDEMRAVVARNLEARGINLHPRTNLSELVKTEDGIKVITDHGEELTADVVLFATGANCLATASFSPSVPDVCGTWVEVKRVIVERMSEVSRGGRSWFAVEAKSFGLLVELRPVARRMEIGSRLLPGRRGEGNIGWNDVQTRLEDSFSALFGLRVEKILQYFSRREGTIRGLEHPGGEIERVGLSWEVGESSVVPKGEIENCNVSGPEGGVFRKDFHANEAWVMVLGLPLHLWSCEVFKKIGDGCGGFITEDEDTIGMIELQWARILVKLDERSLPSSAHVAVGSGCFLFFCDGNFHHGLCRWCRRVGNMCMVFQWIGKKVREVHALPAVEGQRKDHYRWKHSAGYRTCHLQAVGTVKPSEEGRLGGNGRAVRVGMTMGRVFFRAPKRAELGIEGEELRDGILNGALMGLVETLTSKEAFRAVATEKALLFEALRPWRWVGLLAWEGWKMLIEKRAMVQSADAVGAFVNARGATRGVVVFWDNRVLEFVGMEETKMQYLFFGAVRSLGVGRFLEWGAMNARAMRRVLDVIDDLDLRNLPYREDRLLGVEKSRELTLEEVDARKEAREDYKKWVLMEEVSWRQKSRENLLTEPGDGALAWKGWKLRESGAEDATRLEEAFNEGEVFSALLELNGDKAPGPEREKWGKLDKMVHFLCIVFVLVNGTLSGFFQSTRGLRVDGLFELDINVVEAISRLKINLDKSEILWVGRWRFGMVGGEISERSMPCEKDNLFLKEEDHPHSEHFVKYVHIFYVPFAYATSGSIEIRENSKGLSLGWGRVGEEAHLVKWEVVCYDKRKGGLGVRSLSNLNRALLGVGGRGVGCCGGGGGWNIRFSRSFNDWEMDTVERFLVTLQGKKVDTNMEDRVQWKEAKDASWGKVLTLDQLKKRRWSLPNRCFLCCAAEEDY</sequence>
<dbReference type="GO" id="GO:0016668">
    <property type="term" value="F:oxidoreductase activity, acting on a sulfur group of donors, NAD(P) as acceptor"/>
    <property type="evidence" value="ECO:0007669"/>
    <property type="project" value="InterPro"/>
</dbReference>
<evidence type="ECO:0000256" key="7">
    <source>
        <dbReference type="ARBA" id="ARBA00023284"/>
    </source>
</evidence>
<comment type="caution">
    <text evidence="9">The sequence shown here is derived from an EMBL/GenBank/DDBJ whole genome shotgun (WGS) entry which is preliminary data.</text>
</comment>
<evidence type="ECO:0000313" key="10">
    <source>
        <dbReference type="Proteomes" id="UP000288805"/>
    </source>
</evidence>
<dbReference type="GO" id="GO:0050660">
    <property type="term" value="F:flavin adenine dinucleotide binding"/>
    <property type="evidence" value="ECO:0007669"/>
    <property type="project" value="InterPro"/>
</dbReference>
<dbReference type="Gene3D" id="3.50.50.60">
    <property type="entry name" value="FAD/NAD(P)-binding domain"/>
    <property type="match status" value="1"/>
</dbReference>
<evidence type="ECO:0000256" key="3">
    <source>
        <dbReference type="ARBA" id="ARBA00022630"/>
    </source>
</evidence>
<dbReference type="Proteomes" id="UP000288805">
    <property type="component" value="Unassembled WGS sequence"/>
</dbReference>
<dbReference type="PRINTS" id="PR00411">
    <property type="entry name" value="PNDRDTASEI"/>
</dbReference>
<protein>
    <submittedName>
        <fullName evidence="9">Glutathione reductase, cytosolic</fullName>
    </submittedName>
</protein>
<dbReference type="InterPro" id="IPR012999">
    <property type="entry name" value="Pyr_OxRdtase_I_AS"/>
</dbReference>
<reference evidence="9 10" key="1">
    <citation type="journal article" date="2018" name="PLoS Genet.">
        <title>Population sequencing reveals clonal diversity and ancestral inbreeding in the grapevine cultivar Chardonnay.</title>
        <authorList>
            <person name="Roach M.J."/>
            <person name="Johnson D.L."/>
            <person name="Bohlmann J."/>
            <person name="van Vuuren H.J."/>
            <person name="Jones S.J."/>
            <person name="Pretorius I.S."/>
            <person name="Schmidt S.A."/>
            <person name="Borneman A.R."/>
        </authorList>
    </citation>
    <scope>NUCLEOTIDE SEQUENCE [LARGE SCALE GENOMIC DNA]</scope>
    <source>
        <strain evidence="10">cv. Chardonnay</strain>
        <tissue evidence="9">Leaf</tissue>
    </source>
</reference>
<dbReference type="AlphaFoldDB" id="A0A438CFJ7"/>
<evidence type="ECO:0000256" key="4">
    <source>
        <dbReference type="ARBA" id="ARBA00022827"/>
    </source>
</evidence>
<evidence type="ECO:0000313" key="9">
    <source>
        <dbReference type="EMBL" id="RVW21959.1"/>
    </source>
</evidence>
<gene>
    <name evidence="9" type="primary">GSHRC_1</name>
    <name evidence="9" type="ORF">CK203_107753</name>
</gene>
<evidence type="ECO:0000256" key="2">
    <source>
        <dbReference type="ARBA" id="ARBA00007532"/>
    </source>
</evidence>
<dbReference type="PROSITE" id="PS00076">
    <property type="entry name" value="PYRIDINE_REDOX_1"/>
    <property type="match status" value="1"/>
</dbReference>
<evidence type="ECO:0000256" key="5">
    <source>
        <dbReference type="ARBA" id="ARBA00023002"/>
    </source>
</evidence>